<dbReference type="AlphaFoldDB" id="A0A498CH41"/>
<keyword evidence="1" id="KW-0418">Kinase</keyword>
<sequence>MQVSELGTRELRRRLTHAGLCLQTGPFRTRIHSRIPAVADGIAFQYRDFPVVPADSFCDFRCHLRAPRTLRRFHRPQVLFLADGRSIFKPLAYHQAFPMLEWGMNWCVANQTPEHLVFHAAALARGERALILPAPPGAGKSTLCAALAQRGWRLLTDESTLLDPASGSVCGPARPVSLKNASIEVLRRFAPEAVIGPACHDTIKGTVAHMRPPEGSALAAGQPARPAWLVFPRYQPGAETRLTPRHPAEAFMEMASQAFNYANLGRTAFHATADLIDQVEAYDFVYSRLEEAIDCFDALAD</sequence>
<dbReference type="InterPro" id="IPR027417">
    <property type="entry name" value="P-loop_NTPase"/>
</dbReference>
<name>A0A498CH41_9GAMM</name>
<dbReference type="RefSeq" id="WP_121442056.1">
    <property type="nucleotide sequence ID" value="NZ_RCDA01000001.1"/>
</dbReference>
<evidence type="ECO:0000313" key="1">
    <source>
        <dbReference type="EMBL" id="RLK51661.1"/>
    </source>
</evidence>
<reference evidence="1 2" key="1">
    <citation type="submission" date="2018-10" db="EMBL/GenBank/DDBJ databases">
        <title>Genomic Encyclopedia of Type Strains, Phase IV (KMG-IV): sequencing the most valuable type-strain genomes for metagenomic binning, comparative biology and taxonomic classification.</title>
        <authorList>
            <person name="Goeker M."/>
        </authorList>
    </citation>
    <scope>NUCLEOTIDE SEQUENCE [LARGE SCALE GENOMIC DNA]</scope>
    <source>
        <strain evidence="1 2">DSM 12769</strain>
    </source>
</reference>
<gene>
    <name evidence="1" type="ORF">DFR31_1606</name>
</gene>
<keyword evidence="1" id="KW-0808">Transferase</keyword>
<evidence type="ECO:0000313" key="2">
    <source>
        <dbReference type="Proteomes" id="UP000275461"/>
    </source>
</evidence>
<dbReference type="InterPro" id="IPR027600">
    <property type="entry name" value="HprK-rel_A"/>
</dbReference>
<protein>
    <submittedName>
        <fullName evidence="1">Hpr(Ser) kinase/phosphatase</fullName>
    </submittedName>
</protein>
<dbReference type="SUPFAM" id="SSF53795">
    <property type="entry name" value="PEP carboxykinase-like"/>
    <property type="match status" value="1"/>
</dbReference>
<keyword evidence="2" id="KW-1185">Reference proteome</keyword>
<dbReference type="EMBL" id="RCDA01000001">
    <property type="protein sequence ID" value="RLK51661.1"/>
    <property type="molecule type" value="Genomic_DNA"/>
</dbReference>
<organism evidence="1 2">
    <name type="scientific">Alkalispirillum mobile</name>
    <dbReference type="NCBI Taxonomy" id="85925"/>
    <lineage>
        <taxon>Bacteria</taxon>
        <taxon>Pseudomonadati</taxon>
        <taxon>Pseudomonadota</taxon>
        <taxon>Gammaproteobacteria</taxon>
        <taxon>Chromatiales</taxon>
        <taxon>Ectothiorhodospiraceae</taxon>
        <taxon>Alkalispirillum</taxon>
    </lineage>
</organism>
<proteinExistence type="predicted"/>
<comment type="caution">
    <text evidence="1">The sequence shown here is derived from an EMBL/GenBank/DDBJ whole genome shotgun (WGS) entry which is preliminary data.</text>
</comment>
<dbReference type="Proteomes" id="UP000275461">
    <property type="component" value="Unassembled WGS sequence"/>
</dbReference>
<dbReference type="Gene3D" id="3.40.50.300">
    <property type="entry name" value="P-loop containing nucleotide triphosphate hydrolases"/>
    <property type="match status" value="1"/>
</dbReference>
<dbReference type="NCBIfam" id="TIGR04352">
    <property type="entry name" value="HprK_rel_A"/>
    <property type="match status" value="1"/>
</dbReference>
<accession>A0A498CH41</accession>
<dbReference type="GO" id="GO:0016301">
    <property type="term" value="F:kinase activity"/>
    <property type="evidence" value="ECO:0007669"/>
    <property type="project" value="UniProtKB-KW"/>
</dbReference>
<dbReference type="OrthoDB" id="4544211at2"/>